<reference evidence="9 10" key="1">
    <citation type="submission" date="2019-08" db="EMBL/GenBank/DDBJ databases">
        <title>In-depth cultivation of the pig gut microbiome towards novel bacterial diversity and tailored functional studies.</title>
        <authorList>
            <person name="Wylensek D."/>
            <person name="Hitch T.C.A."/>
            <person name="Clavel T."/>
        </authorList>
    </citation>
    <scope>NUCLEOTIDE SEQUENCE [LARGE SCALE GENOMIC DNA]</scope>
    <source>
        <strain evidence="9 10">WCA-693-APC-5D-A</strain>
    </source>
</reference>
<keyword evidence="4 8" id="KW-0812">Transmembrane</keyword>
<dbReference type="NCBIfam" id="TIGR03426">
    <property type="entry name" value="shape_MreD"/>
    <property type="match status" value="1"/>
</dbReference>
<accession>A0A6I2UE77</accession>
<evidence type="ECO:0000256" key="8">
    <source>
        <dbReference type="SAM" id="Phobius"/>
    </source>
</evidence>
<sequence length="164" mass="18726">MRTFLYWLALVVTAYVVQTSFLPLIFYRGIGPDLLLLITISFAFLKGRRLGCFMGFLLGLFKDLASGGFLGMNTFANMMMGYCCGIFSNRVLRDSFILPIAAAWMSTISVFCLFEIIFLLLGYGFFPLAHIKYKLLPMLCYNIVFAWPVHVMVHKVDKRVSEKK</sequence>
<protein>
    <submittedName>
        <fullName evidence="9">Rod shape-determining protein MreD</fullName>
    </submittedName>
</protein>
<evidence type="ECO:0000256" key="7">
    <source>
        <dbReference type="ARBA" id="ARBA00023136"/>
    </source>
</evidence>
<dbReference type="RefSeq" id="WP_154404916.1">
    <property type="nucleotide sequence ID" value="NZ_JBGVOU010000298.1"/>
</dbReference>
<evidence type="ECO:0000313" key="9">
    <source>
        <dbReference type="EMBL" id="MSU07402.1"/>
    </source>
</evidence>
<dbReference type="Proteomes" id="UP000433181">
    <property type="component" value="Unassembled WGS sequence"/>
</dbReference>
<dbReference type="EMBL" id="VUNR01000001">
    <property type="protein sequence ID" value="MSU07402.1"/>
    <property type="molecule type" value="Genomic_DNA"/>
</dbReference>
<dbReference type="GeneID" id="96777307"/>
<dbReference type="GO" id="GO:0008360">
    <property type="term" value="P:regulation of cell shape"/>
    <property type="evidence" value="ECO:0007669"/>
    <property type="project" value="UniProtKB-KW"/>
</dbReference>
<keyword evidence="3" id="KW-1003">Cell membrane</keyword>
<gene>
    <name evidence="9" type="primary">mreD</name>
    <name evidence="9" type="ORF">FYJ84_00085</name>
</gene>
<comment type="caution">
    <text evidence="9">The sequence shown here is derived from an EMBL/GenBank/DDBJ whole genome shotgun (WGS) entry which is preliminary data.</text>
</comment>
<evidence type="ECO:0000256" key="4">
    <source>
        <dbReference type="ARBA" id="ARBA00022692"/>
    </source>
</evidence>
<evidence type="ECO:0000256" key="2">
    <source>
        <dbReference type="ARBA" id="ARBA00007776"/>
    </source>
</evidence>
<organism evidence="9 10">
    <name type="scientific">Anaerovibrio slackiae</name>
    <dbReference type="NCBI Taxonomy" id="2652309"/>
    <lineage>
        <taxon>Bacteria</taxon>
        <taxon>Bacillati</taxon>
        <taxon>Bacillota</taxon>
        <taxon>Negativicutes</taxon>
        <taxon>Selenomonadales</taxon>
        <taxon>Selenomonadaceae</taxon>
        <taxon>Anaerovibrio</taxon>
    </lineage>
</organism>
<comment type="similarity">
    <text evidence="2">Belongs to the MreD family.</text>
</comment>
<proteinExistence type="inferred from homology"/>
<feature type="transmembrane region" description="Helical" evidence="8">
    <location>
        <begin position="6"/>
        <end position="27"/>
    </location>
</feature>
<keyword evidence="10" id="KW-1185">Reference proteome</keyword>
<keyword evidence="7 8" id="KW-0472">Membrane</keyword>
<evidence type="ECO:0000256" key="5">
    <source>
        <dbReference type="ARBA" id="ARBA00022960"/>
    </source>
</evidence>
<feature type="transmembrane region" description="Helical" evidence="8">
    <location>
        <begin position="96"/>
        <end position="123"/>
    </location>
</feature>
<evidence type="ECO:0000256" key="3">
    <source>
        <dbReference type="ARBA" id="ARBA00022475"/>
    </source>
</evidence>
<evidence type="ECO:0000256" key="6">
    <source>
        <dbReference type="ARBA" id="ARBA00022989"/>
    </source>
</evidence>
<feature type="transmembrane region" description="Helical" evidence="8">
    <location>
        <begin position="64"/>
        <end position="84"/>
    </location>
</feature>
<dbReference type="GO" id="GO:0005886">
    <property type="term" value="C:plasma membrane"/>
    <property type="evidence" value="ECO:0007669"/>
    <property type="project" value="UniProtKB-SubCell"/>
</dbReference>
<comment type="subcellular location">
    <subcellularLocation>
        <location evidence="1">Cell membrane</location>
        <topology evidence="1">Multi-pass membrane protein</topology>
    </subcellularLocation>
</comment>
<evidence type="ECO:0000256" key="1">
    <source>
        <dbReference type="ARBA" id="ARBA00004651"/>
    </source>
</evidence>
<keyword evidence="6 8" id="KW-1133">Transmembrane helix</keyword>
<name>A0A6I2UE77_9FIRM</name>
<dbReference type="Pfam" id="PF04093">
    <property type="entry name" value="MreD"/>
    <property type="match status" value="1"/>
</dbReference>
<evidence type="ECO:0000313" key="10">
    <source>
        <dbReference type="Proteomes" id="UP000433181"/>
    </source>
</evidence>
<feature type="transmembrane region" description="Helical" evidence="8">
    <location>
        <begin position="135"/>
        <end position="153"/>
    </location>
</feature>
<dbReference type="AlphaFoldDB" id="A0A6I2UE77"/>
<keyword evidence="5" id="KW-0133">Cell shape</keyword>
<dbReference type="InterPro" id="IPR007227">
    <property type="entry name" value="Cell_shape_determining_MreD"/>
</dbReference>